<protein>
    <submittedName>
        <fullName evidence="1">Transcriptional regulator</fullName>
    </submittedName>
</protein>
<dbReference type="EMBL" id="JH657919">
    <property type="protein sequence ID" value="EXM34338.1"/>
    <property type="molecule type" value="Genomic_DNA"/>
</dbReference>
<dbReference type="Pfam" id="PF04299">
    <property type="entry name" value="FMN_bind_2"/>
    <property type="match status" value="1"/>
</dbReference>
<dbReference type="InterPro" id="IPR009057">
    <property type="entry name" value="Homeodomain-like_sf"/>
</dbReference>
<evidence type="ECO:0000313" key="1">
    <source>
        <dbReference type="EMBL" id="EXM34338.1"/>
    </source>
</evidence>
<dbReference type="Proteomes" id="UP000030701">
    <property type="component" value="Unassembled WGS sequence"/>
</dbReference>
<dbReference type="Gene3D" id="1.10.10.60">
    <property type="entry name" value="Homeodomain-like"/>
    <property type="match status" value="1"/>
</dbReference>
<dbReference type="Gene3D" id="2.30.110.10">
    <property type="entry name" value="Electron Transport, Fmn-binding Protein, Chain A"/>
    <property type="match status" value="1"/>
</dbReference>
<dbReference type="OrthoDB" id="2101473at2759"/>
<proteinExistence type="predicted"/>
<dbReference type="SUPFAM" id="SSF50475">
    <property type="entry name" value="FMN-binding split barrel"/>
    <property type="match status" value="1"/>
</dbReference>
<dbReference type="PANTHER" id="PTHR35802:SF1">
    <property type="entry name" value="PROTEASE SYNTHASE AND SPORULATION PROTEIN PAI 2"/>
    <property type="match status" value="1"/>
</dbReference>
<dbReference type="InterPro" id="IPR012349">
    <property type="entry name" value="Split_barrel_FMN-bd"/>
</dbReference>
<reference evidence="1" key="1">
    <citation type="submission" date="2011-11" db="EMBL/GenBank/DDBJ databases">
        <title>The Genome Sequence of Fusarium oxysporum Cotton.</title>
        <authorList>
            <consortium name="The Broad Institute Genome Sequencing Platform"/>
            <person name="Ma L.-J."/>
            <person name="Gale L.R."/>
            <person name="Schwartz D.C."/>
            <person name="Zhou S."/>
            <person name="Corby-Kistler H."/>
            <person name="Young S.K."/>
            <person name="Zeng Q."/>
            <person name="Gargeya S."/>
            <person name="Fitzgerald M."/>
            <person name="Haas B."/>
            <person name="Abouelleil A."/>
            <person name="Alvarado L."/>
            <person name="Arachchi H.M."/>
            <person name="Berlin A."/>
            <person name="Brown A."/>
            <person name="Chapman S.B."/>
            <person name="Chen Z."/>
            <person name="Dunbar C."/>
            <person name="Freedman E."/>
            <person name="Gearin G."/>
            <person name="Goldberg J."/>
            <person name="Griggs A."/>
            <person name="Gujja S."/>
            <person name="Heiman D."/>
            <person name="Howarth C."/>
            <person name="Larson L."/>
            <person name="Lui A."/>
            <person name="MacDonald P.J.P."/>
            <person name="Montmayeur A."/>
            <person name="Murphy C."/>
            <person name="Neiman D."/>
            <person name="Pearson M."/>
            <person name="Priest M."/>
            <person name="Roberts A."/>
            <person name="Saif S."/>
            <person name="Shea T."/>
            <person name="Shenoy N."/>
            <person name="Sisk P."/>
            <person name="Stolte C."/>
            <person name="Sykes S."/>
            <person name="Wortman J."/>
            <person name="Nusbaum C."/>
            <person name="Birren B."/>
        </authorList>
    </citation>
    <scope>NUCLEOTIDE SEQUENCE [LARGE SCALE GENOMIC DNA]</scope>
    <source>
        <strain evidence="1">25433</strain>
    </source>
</reference>
<dbReference type="AlphaFoldDB" id="X0M898"/>
<sequence length="405" mass="45782">MPSYTEEDMLIAINLVQNGQSELKAAKEASVPRSSLRDRLKGIRPQKKAHSDQQRLRPTVKADIIRQLVIRILSLQGDNKPLGKHWVTRFLARSERIKTLKAVRVEYKRIEGAKAIIIRTWFDQLKKPEITRTSPDLAHYAYLIASPSKSLIMILSSAHVETRIPVLRRLIRDNALGVLTTAIPSDKHPHIQVSHIPFILDVQDEGSDTELGVLRGHIARQNPQSQAMIETLENSGSNVLDQEVLVLFTATSHHYVTPKFYTETKPTTAKVVPTWNYAAVQAYGRATVHYDSKSETSSKFLQKQLEDLSEHTETSIMNYTGKGDRPGPWKVSDAPERYIELMKKNIIGIEISIHRLDGKFKMSQEMRKGDRDGVIQGFGSMESDACQVIATMVQERSDLKEAQNK</sequence>
<organism evidence="1">
    <name type="scientific">Fusarium oxysporum f. sp. vasinfectum 25433</name>
    <dbReference type="NCBI Taxonomy" id="1089449"/>
    <lineage>
        <taxon>Eukaryota</taxon>
        <taxon>Fungi</taxon>
        <taxon>Dikarya</taxon>
        <taxon>Ascomycota</taxon>
        <taxon>Pezizomycotina</taxon>
        <taxon>Sordariomycetes</taxon>
        <taxon>Hypocreomycetidae</taxon>
        <taxon>Hypocreales</taxon>
        <taxon>Nectriaceae</taxon>
        <taxon>Fusarium</taxon>
        <taxon>Fusarium oxysporum species complex</taxon>
    </lineage>
</organism>
<dbReference type="SUPFAM" id="SSF46689">
    <property type="entry name" value="Homeodomain-like"/>
    <property type="match status" value="1"/>
</dbReference>
<accession>X0M898</accession>
<name>X0M898_FUSOX</name>
<gene>
    <name evidence="1" type="ORF">FOTG_01196</name>
</gene>
<dbReference type="InterPro" id="IPR007396">
    <property type="entry name" value="TR_PAI2-type"/>
</dbReference>
<dbReference type="HOGENOM" id="CLU_679787_0_0_1"/>
<reference evidence="1" key="2">
    <citation type="submission" date="2012-05" db="EMBL/GenBank/DDBJ databases">
        <title>The Genome Annotation of Fusarium oxysporum Cotton.</title>
        <authorList>
            <consortium name="The Broad Institute Genomics Platform"/>
            <person name="Ma L.-J."/>
            <person name="Corby-Kistler H."/>
            <person name="Broz K."/>
            <person name="Gale L.R."/>
            <person name="Jonkers W."/>
            <person name="O'Donnell K."/>
            <person name="Ploetz R."/>
            <person name="Steinberg C."/>
            <person name="Schwartz D.C."/>
            <person name="VanEtten H."/>
            <person name="Zhou S."/>
            <person name="Young S.K."/>
            <person name="Zeng Q."/>
            <person name="Gargeya S."/>
            <person name="Fitzgerald M."/>
            <person name="Abouelleil A."/>
            <person name="Alvarado L."/>
            <person name="Chapman S.B."/>
            <person name="Gainer-Dewar J."/>
            <person name="Goldberg J."/>
            <person name="Griggs A."/>
            <person name="Gujja S."/>
            <person name="Hansen M."/>
            <person name="Howarth C."/>
            <person name="Imamovic A."/>
            <person name="Ireland A."/>
            <person name="Larimer J."/>
            <person name="McCowan C."/>
            <person name="Murphy C."/>
            <person name="Pearson M."/>
            <person name="Poon T.W."/>
            <person name="Priest M."/>
            <person name="Roberts A."/>
            <person name="Saif S."/>
            <person name="Shea T."/>
            <person name="Sykes S."/>
            <person name="Wortman J."/>
            <person name="Nusbaum C."/>
            <person name="Birren B."/>
        </authorList>
    </citation>
    <scope>NUCLEOTIDE SEQUENCE</scope>
    <source>
        <strain evidence="1">25433</strain>
    </source>
</reference>
<dbReference type="PANTHER" id="PTHR35802">
    <property type="entry name" value="PROTEASE SYNTHASE AND SPORULATION PROTEIN PAI 2"/>
    <property type="match status" value="1"/>
</dbReference>